<comment type="catalytic activity">
    <reaction evidence="1">
        <text>Hydrolysis of terminal, non-reducing alpha-D-galactose residues in alpha-D-galactosides, including galactose oligosaccharides, galactomannans and galactolipids.</text>
        <dbReference type="EC" id="3.2.1.22"/>
    </reaction>
</comment>
<dbReference type="InterPro" id="IPR008811">
    <property type="entry name" value="Glycosyl_hydrolases_36"/>
</dbReference>
<evidence type="ECO:0000256" key="1">
    <source>
        <dbReference type="ARBA" id="ARBA00001255"/>
    </source>
</evidence>
<dbReference type="InterPro" id="IPR013785">
    <property type="entry name" value="Aldolase_TIM"/>
</dbReference>
<reference evidence="5 6" key="1">
    <citation type="submission" date="2016-05" db="EMBL/GenBank/DDBJ databases">
        <title>A degradative enzymes factory behind the ericoid mycorrhizal symbiosis.</title>
        <authorList>
            <consortium name="DOE Joint Genome Institute"/>
            <person name="Martino E."/>
            <person name="Morin E."/>
            <person name="Grelet G."/>
            <person name="Kuo A."/>
            <person name="Kohler A."/>
            <person name="Daghino S."/>
            <person name="Barry K."/>
            <person name="Choi C."/>
            <person name="Cichocki N."/>
            <person name="Clum A."/>
            <person name="Copeland A."/>
            <person name="Hainaut M."/>
            <person name="Haridas S."/>
            <person name="Labutti K."/>
            <person name="Lindquist E."/>
            <person name="Lipzen A."/>
            <person name="Khouja H.-R."/>
            <person name="Murat C."/>
            <person name="Ohm R."/>
            <person name="Olson A."/>
            <person name="Spatafora J."/>
            <person name="Veneault-Fourrey C."/>
            <person name="Henrissat B."/>
            <person name="Grigoriev I."/>
            <person name="Martin F."/>
            <person name="Perotto S."/>
        </authorList>
    </citation>
    <scope>NUCLEOTIDE SEQUENCE [LARGE SCALE GENOMIC DNA]</scope>
    <source>
        <strain evidence="5 6">UAMH 7357</strain>
    </source>
</reference>
<comment type="similarity">
    <text evidence="2">Belongs to the glycosyl hydrolases 36 family.</text>
</comment>
<dbReference type="OrthoDB" id="4664297at2759"/>
<organism evidence="5 6">
    <name type="scientific">Hyaloscypha hepaticicola</name>
    <dbReference type="NCBI Taxonomy" id="2082293"/>
    <lineage>
        <taxon>Eukaryota</taxon>
        <taxon>Fungi</taxon>
        <taxon>Dikarya</taxon>
        <taxon>Ascomycota</taxon>
        <taxon>Pezizomycotina</taxon>
        <taxon>Leotiomycetes</taxon>
        <taxon>Helotiales</taxon>
        <taxon>Hyaloscyphaceae</taxon>
        <taxon>Hyaloscypha</taxon>
    </lineage>
</organism>
<comment type="catalytic activity">
    <reaction evidence="4">
        <text>alpha-D-galactosyl-(1-&gt;3)-1D-myo-inositol + sucrose = raffinose + myo-inositol</text>
        <dbReference type="Rhea" id="RHEA:20161"/>
        <dbReference type="ChEBI" id="CHEBI:16634"/>
        <dbReference type="ChEBI" id="CHEBI:17268"/>
        <dbReference type="ChEBI" id="CHEBI:17505"/>
        <dbReference type="ChEBI" id="CHEBI:17992"/>
        <dbReference type="EC" id="2.4.1.82"/>
    </reaction>
</comment>
<dbReference type="PANTHER" id="PTHR31268">
    <property type="match status" value="1"/>
</dbReference>
<evidence type="ECO:0000313" key="6">
    <source>
        <dbReference type="Proteomes" id="UP000235672"/>
    </source>
</evidence>
<dbReference type="Gene3D" id="3.20.20.70">
    <property type="entry name" value="Aldolase class I"/>
    <property type="match status" value="1"/>
</dbReference>
<gene>
    <name evidence="5" type="ORF">NA56DRAFT_740559</name>
</gene>
<dbReference type="Proteomes" id="UP000235672">
    <property type="component" value="Unassembled WGS sequence"/>
</dbReference>
<dbReference type="STRING" id="1745343.A0A2J6PEH9"/>
<accession>A0A2J6PEH9</accession>
<evidence type="ECO:0000256" key="2">
    <source>
        <dbReference type="ARBA" id="ARBA00007240"/>
    </source>
</evidence>
<evidence type="ECO:0000256" key="3">
    <source>
        <dbReference type="ARBA" id="ARBA00023277"/>
    </source>
</evidence>
<dbReference type="SUPFAM" id="SSF51445">
    <property type="entry name" value="(Trans)glycosidases"/>
    <property type="match status" value="1"/>
</dbReference>
<dbReference type="PANTHER" id="PTHR31268:SF32">
    <property type="entry name" value="GALACTINOL--SUCROSE GALACTOSYLTRANSFERASE 2-RELATED"/>
    <property type="match status" value="1"/>
</dbReference>
<dbReference type="EMBL" id="KZ613549">
    <property type="protein sequence ID" value="PMD12455.1"/>
    <property type="molecule type" value="Genomic_DNA"/>
</dbReference>
<protein>
    <submittedName>
        <fullName evidence="5">Glycoside hydrolase family 36 protein</fullName>
    </submittedName>
</protein>
<name>A0A2J6PEH9_9HELO</name>
<dbReference type="AlphaFoldDB" id="A0A2J6PEH9"/>
<dbReference type="GO" id="GO:0004557">
    <property type="term" value="F:alpha-galactosidase activity"/>
    <property type="evidence" value="ECO:0007669"/>
    <property type="project" value="UniProtKB-EC"/>
</dbReference>
<dbReference type="Pfam" id="PF05691">
    <property type="entry name" value="Raffinose_syn"/>
    <property type="match status" value="1"/>
</dbReference>
<keyword evidence="6" id="KW-1185">Reference proteome</keyword>
<dbReference type="InterPro" id="IPR017853">
    <property type="entry name" value="GH"/>
</dbReference>
<keyword evidence="3" id="KW-0119">Carbohydrate metabolism</keyword>
<evidence type="ECO:0000313" key="5">
    <source>
        <dbReference type="EMBL" id="PMD12455.1"/>
    </source>
</evidence>
<dbReference type="FunFam" id="3.20.20.70:FF:000222">
    <property type="entry name" value="Raffinose synthase Sip1 protein"/>
    <property type="match status" value="1"/>
</dbReference>
<keyword evidence="5" id="KW-0378">Hydrolase</keyword>
<sequence length="915" mass="102114">MTENLVSPADGEDKIENGAEYIPIELIPKQKAPPASDDPSMKAYICTYPPLGQVTQIDKTTTVFTALLEVDDSRASDPWQLSLWHSEGKQWQEVPMEPLRTVDAYPTTLQSSKVSSEPALTRLYFTTPLAIHLPINFTIKFRGGADQSWKWVKDHQGTADGTVMLKSVTSQDAISSDLGDFVQGLNPILKSKNYRSQSPGTTLWSVETSVEAADGENSRIQNIKFGKPWGEGRFSRWFALVRIWTPWLAPRQGKAKFVLDKEAVMCSFLSITGKHLVLLGISGVDDVMTMFTSDDEGNVIMKVRNDSAKSETAKVLVALGDDFEFANAAVMYHARGIIAAYETVTGEQQREFEALKEGDEATKFWAENWYDGLTYCTWNALGQRLTEAKVLKAVTTLAENNINITNFIIDDNWQSIDYRGDGQFQHGWVEFEAERNAFPNGLKGMVTKIREKHTSIQHVAVWHAILGYWGGLAPDGKLAKTYKTVEVVREEAKRRNLPLGGKLLTVAKEDVPKFYDDFYRFLSSCGVDAVKTDAQFMLDTFKFAKDRRELIITYLDAWTVSTLRHFSVKAISCMSQTPQILFHSQMPQNRPPILVRNSDDFFPEIPSSHPWHIWTNAHNALFTQHLNLIPDWDMFQTVHDYSGFHAAARCVSGGPIYITDVPGQHDLGLINQMTGPTTRGKTVIFRPSVVGKSLEPYNGYNDDQLLLIGTYHGAAVTGTGIIGFFNVSQRPISELVPLSKFPGVVEAQYYVIRAHSSGLVSKPMQVVDKNGLIFISLGVRGYDILSAYPLRGFFNDEKNETTWVANLGLLGKMAGAAAIVDNRITKSENGRIFIDTNIKALGTLGLYISTLPKISFKDSMLITIQGKVLPVHTISVSNVSKFVLEIDVEKAWNELDLESGWSNEVEVKVYINPAE</sequence>
<evidence type="ECO:0000256" key="4">
    <source>
        <dbReference type="ARBA" id="ARBA00049426"/>
    </source>
</evidence>
<proteinExistence type="inferred from homology"/>
<dbReference type="GO" id="GO:0047274">
    <property type="term" value="F:galactinol-sucrose galactosyltransferase activity"/>
    <property type="evidence" value="ECO:0007669"/>
    <property type="project" value="UniProtKB-EC"/>
</dbReference>